<evidence type="ECO:0000313" key="2">
    <source>
        <dbReference type="EMBL" id="EWZ48336.1"/>
    </source>
</evidence>
<reference evidence="2" key="2">
    <citation type="submission" date="2012-06" db="EMBL/GenBank/DDBJ databases">
        <title>Annotation of the Genome Sequence of Fusarium oxysporum Fo47.</title>
        <authorList>
            <consortium name="The Broad Institute Genomics Platform"/>
            <person name="Ma L.-J."/>
            <person name="Corby-Kistler H."/>
            <person name="Broz K."/>
            <person name="Gale L.R."/>
            <person name="Jonkers W."/>
            <person name="O'Donnell K."/>
            <person name="Ploetz R."/>
            <person name="Steinberg C."/>
            <person name="Schwartz D.C."/>
            <person name="VanEtten H."/>
            <person name="Zhou S."/>
            <person name="Young S.K."/>
            <person name="Zeng Q."/>
            <person name="Gargeya S."/>
            <person name="Fitzgerald M."/>
            <person name="Abouelleil A."/>
            <person name="Alvarado L."/>
            <person name="Chapman S.B."/>
            <person name="Gainer-Dewar J."/>
            <person name="Goldberg J."/>
            <person name="Griggs A."/>
            <person name="Gujja S."/>
            <person name="Hansen M."/>
            <person name="Howarth C."/>
            <person name="Imamovic A."/>
            <person name="Ireland A."/>
            <person name="Larimer J."/>
            <person name="McCowan C."/>
            <person name="Murphy C."/>
            <person name="Pearson M."/>
            <person name="Poon T.W."/>
            <person name="Priest M."/>
            <person name="Roberts A."/>
            <person name="Saif S."/>
            <person name="Shea T."/>
            <person name="Sykes S."/>
            <person name="Wortman J."/>
            <person name="Nusbaum C."/>
            <person name="Birren B."/>
        </authorList>
    </citation>
    <scope>NUCLEOTIDE SEQUENCE</scope>
    <source>
        <strain evidence="2">Fo47</strain>
    </source>
</reference>
<reference evidence="2" key="1">
    <citation type="submission" date="2011-06" db="EMBL/GenBank/DDBJ databases">
        <title>The Genome Sequence of Fusarium oxysporum Fo47.</title>
        <authorList>
            <consortium name="The Broad Institute Genome Sequencing Platform"/>
            <person name="Ma L.-J."/>
            <person name="Gale L.R."/>
            <person name="Schwartz D.C."/>
            <person name="Zhou S."/>
            <person name="Corby-Kistler H."/>
            <person name="Young S.K."/>
            <person name="Zeng Q."/>
            <person name="Gargeya S."/>
            <person name="Fitzgerald M."/>
            <person name="Haas B."/>
            <person name="Abouelleil A."/>
            <person name="Alvarado L."/>
            <person name="Arachchi H.M."/>
            <person name="Berlin A."/>
            <person name="Brown A."/>
            <person name="Chapman S.B."/>
            <person name="Chen Z."/>
            <person name="Dunbar C."/>
            <person name="Freedman E."/>
            <person name="Gearin G."/>
            <person name="Gellesch M."/>
            <person name="Goldberg J."/>
            <person name="Griggs A."/>
            <person name="Gujja S."/>
            <person name="Heiman D."/>
            <person name="Howarth C."/>
            <person name="Larson L."/>
            <person name="Lui A."/>
            <person name="MacDonald P.J.P."/>
            <person name="Mehta T."/>
            <person name="Montmayeur A."/>
            <person name="Murphy C."/>
            <person name="Neiman D."/>
            <person name="Pearson M."/>
            <person name="Priest M."/>
            <person name="Roberts A."/>
            <person name="Saif S."/>
            <person name="Shea T."/>
            <person name="Shenoy N."/>
            <person name="Sisk P."/>
            <person name="Stolte C."/>
            <person name="Sykes S."/>
            <person name="Wortman J."/>
            <person name="Nusbaum C."/>
            <person name="Birren B."/>
        </authorList>
    </citation>
    <scope>NUCLEOTIDE SEQUENCE [LARGE SCALE GENOMIC DNA]</scope>
    <source>
        <strain evidence="2">Fo47</strain>
    </source>
</reference>
<feature type="region of interest" description="Disordered" evidence="1">
    <location>
        <begin position="71"/>
        <end position="92"/>
    </location>
</feature>
<feature type="region of interest" description="Disordered" evidence="1">
    <location>
        <begin position="1"/>
        <end position="28"/>
    </location>
</feature>
<sequence length="117" mass="13456">MLVKNDDRTSELPKLPHVSEKQSLDDPETEPVIHVKLTLEDCDTIAQECKRSELENPDRAIRAVKKRIKLKVKPRTNPPADARRHRGPRGMAHHIIEAAKLREKLKKATKDEETKKL</sequence>
<dbReference type="AlphaFoldDB" id="W9KVA2"/>
<dbReference type="Proteomes" id="UP000030766">
    <property type="component" value="Unassembled WGS sequence"/>
</dbReference>
<organism evidence="2">
    <name type="scientific">Fusarium oxysporum Fo47</name>
    <dbReference type="NCBI Taxonomy" id="660027"/>
    <lineage>
        <taxon>Eukaryota</taxon>
        <taxon>Fungi</taxon>
        <taxon>Dikarya</taxon>
        <taxon>Ascomycota</taxon>
        <taxon>Pezizomycotina</taxon>
        <taxon>Sordariomycetes</taxon>
        <taxon>Hypocreomycetidae</taxon>
        <taxon>Hypocreales</taxon>
        <taxon>Nectriaceae</taxon>
        <taxon>Fusarium</taxon>
        <taxon>Fusarium oxysporum species complex</taxon>
    </lineage>
</organism>
<name>W9KVA2_FUSOX</name>
<dbReference type="HOGENOM" id="CLU_141151_0_0_1"/>
<dbReference type="EMBL" id="JH717897">
    <property type="protein sequence ID" value="EWZ48336.1"/>
    <property type="molecule type" value="Genomic_DNA"/>
</dbReference>
<dbReference type="VEuPathDB" id="FungiDB:FOZG_03930"/>
<feature type="compositionally biased region" description="Basic residues" evidence="1">
    <location>
        <begin position="83"/>
        <end position="92"/>
    </location>
</feature>
<accession>W9KVA2</accession>
<gene>
    <name evidence="2" type="ORF">FOZG_03930</name>
</gene>
<feature type="compositionally biased region" description="Basic and acidic residues" evidence="1">
    <location>
        <begin position="1"/>
        <end position="11"/>
    </location>
</feature>
<proteinExistence type="predicted"/>
<protein>
    <submittedName>
        <fullName evidence="2">Uncharacterized protein</fullName>
    </submittedName>
</protein>
<evidence type="ECO:0000256" key="1">
    <source>
        <dbReference type="SAM" id="MobiDB-lite"/>
    </source>
</evidence>